<feature type="domain" description="Methyltransferase type 11" evidence="1">
    <location>
        <begin position="25"/>
        <end position="78"/>
    </location>
</feature>
<reference evidence="2 3" key="1">
    <citation type="journal article" date="2020" name="Nat. Microbiol.">
        <title>Lysogenic host-virus interactions in SAR11 marine bacteria.</title>
        <authorList>
            <person name="Morris R.M."/>
            <person name="Cain K.R."/>
            <person name="Hvorecny K.L."/>
            <person name="Kollman J.M."/>
        </authorList>
    </citation>
    <scope>NUCLEOTIDE SEQUENCE [LARGE SCALE GENOMIC DNA]</scope>
    <source>
        <strain evidence="2 3">NP1</strain>
    </source>
</reference>
<dbReference type="InterPro" id="IPR013216">
    <property type="entry name" value="Methyltransf_11"/>
</dbReference>
<evidence type="ECO:0000313" key="2">
    <source>
        <dbReference type="EMBL" id="QIZ20693.1"/>
    </source>
</evidence>
<dbReference type="Pfam" id="PF08241">
    <property type="entry name" value="Methyltransf_11"/>
    <property type="match status" value="1"/>
</dbReference>
<dbReference type="AlphaFoldDB" id="A0A6H1Q2U4"/>
<dbReference type="GO" id="GO:0032259">
    <property type="term" value="P:methylation"/>
    <property type="evidence" value="ECO:0007669"/>
    <property type="project" value="UniProtKB-KW"/>
</dbReference>
<sequence length="178" mass="20463">MKLHIGGKIQKDGWKILNIQNKEGVDFIGDISDLSQFEKESIDEIYASHVFEHVPQKKIISTLSGINRVLKAGGKFYVSVPDIDVLFKFFLMPLKDYATKIGKTEGEIKMHVLRMIFGGQTDDYDFHYFGWNFGFLKSALEKAKFTKTEKVINFNIFEDTSNYKPYGFPISLNIIAFK</sequence>
<dbReference type="InterPro" id="IPR029063">
    <property type="entry name" value="SAM-dependent_MTases_sf"/>
</dbReference>
<keyword evidence="2" id="KW-0489">Methyltransferase</keyword>
<keyword evidence="2" id="KW-0808">Transferase</keyword>
<keyword evidence="3" id="KW-1185">Reference proteome</keyword>
<evidence type="ECO:0000313" key="3">
    <source>
        <dbReference type="Proteomes" id="UP000501094"/>
    </source>
</evidence>
<dbReference type="SUPFAM" id="SSF53335">
    <property type="entry name" value="S-adenosyl-L-methionine-dependent methyltransferases"/>
    <property type="match status" value="1"/>
</dbReference>
<dbReference type="CDD" id="cd02440">
    <property type="entry name" value="AdoMet_MTases"/>
    <property type="match status" value="1"/>
</dbReference>
<gene>
    <name evidence="2" type="ORF">E5R92_02690</name>
</gene>
<dbReference type="GO" id="GO:0008757">
    <property type="term" value="F:S-adenosylmethionine-dependent methyltransferase activity"/>
    <property type="evidence" value="ECO:0007669"/>
    <property type="project" value="InterPro"/>
</dbReference>
<proteinExistence type="predicted"/>
<accession>A0A6H1Q2U4</accession>
<protein>
    <submittedName>
        <fullName evidence="2">Methyltransferase domain-containing protein</fullName>
    </submittedName>
</protein>
<dbReference type="RefSeq" id="WP_168606575.1">
    <property type="nucleotide sequence ID" value="NZ_CP038852.1"/>
</dbReference>
<organism evidence="2 3">
    <name type="scientific">Candidatus Pelagibacter giovannonii</name>
    <dbReference type="NCBI Taxonomy" id="2563896"/>
    <lineage>
        <taxon>Bacteria</taxon>
        <taxon>Pseudomonadati</taxon>
        <taxon>Pseudomonadota</taxon>
        <taxon>Alphaproteobacteria</taxon>
        <taxon>Candidatus Pelagibacterales</taxon>
        <taxon>Candidatus Pelagibacteraceae</taxon>
        <taxon>Candidatus Pelagibacter</taxon>
    </lineage>
</organism>
<dbReference type="Gene3D" id="3.40.50.150">
    <property type="entry name" value="Vaccinia Virus protein VP39"/>
    <property type="match status" value="1"/>
</dbReference>
<dbReference type="Proteomes" id="UP000501094">
    <property type="component" value="Chromosome"/>
</dbReference>
<dbReference type="EMBL" id="CP038852">
    <property type="protein sequence ID" value="QIZ20693.1"/>
    <property type="molecule type" value="Genomic_DNA"/>
</dbReference>
<dbReference type="KEGG" id="peg:E5R92_02690"/>
<evidence type="ECO:0000259" key="1">
    <source>
        <dbReference type="Pfam" id="PF08241"/>
    </source>
</evidence>
<name>A0A6H1Q2U4_9PROT</name>